<dbReference type="InterPro" id="IPR054765">
    <property type="entry name" value="SLBB_dom"/>
</dbReference>
<evidence type="ECO:0000259" key="18">
    <source>
        <dbReference type="Pfam" id="PF22461"/>
    </source>
</evidence>
<reference evidence="19 20" key="1">
    <citation type="submission" date="2024-06" db="EMBL/GenBank/DDBJ databases">
        <title>Genomic Encyclopedia of Type Strains, Phase IV (KMG-IV): sequencing the most valuable type-strain genomes for metagenomic binning, comparative biology and taxonomic classification.</title>
        <authorList>
            <person name="Goeker M."/>
        </authorList>
    </citation>
    <scope>NUCLEOTIDE SEQUENCE [LARGE SCALE GENOMIC DNA]</scope>
    <source>
        <strain evidence="19 20">DSM 29780</strain>
    </source>
</reference>
<keyword evidence="9" id="KW-0406">Ion transport</keyword>
<keyword evidence="5" id="KW-0762">Sugar transport</keyword>
<keyword evidence="13" id="KW-0998">Cell outer membrane</keyword>
<dbReference type="PANTHER" id="PTHR33619">
    <property type="entry name" value="POLYSACCHARIDE EXPORT PROTEIN GFCE-RELATED"/>
    <property type="match status" value="1"/>
</dbReference>
<keyword evidence="14" id="KW-0449">Lipoprotein</keyword>
<dbReference type="InterPro" id="IPR003715">
    <property type="entry name" value="Poly_export_N"/>
</dbReference>
<evidence type="ECO:0000256" key="7">
    <source>
        <dbReference type="ARBA" id="ARBA00022729"/>
    </source>
</evidence>
<evidence type="ECO:0000256" key="3">
    <source>
        <dbReference type="ARBA" id="ARBA00022448"/>
    </source>
</evidence>
<evidence type="ECO:0000313" key="19">
    <source>
        <dbReference type="EMBL" id="MET3614952.1"/>
    </source>
</evidence>
<organism evidence="19 20">
    <name type="scientific">Rhizobium aquaticum</name>
    <dbReference type="NCBI Taxonomy" id="1549636"/>
    <lineage>
        <taxon>Bacteria</taxon>
        <taxon>Pseudomonadati</taxon>
        <taxon>Pseudomonadota</taxon>
        <taxon>Alphaproteobacteria</taxon>
        <taxon>Hyphomicrobiales</taxon>
        <taxon>Rhizobiaceae</taxon>
        <taxon>Rhizobium/Agrobacterium group</taxon>
        <taxon>Rhizobium</taxon>
    </lineage>
</organism>
<protein>
    <submittedName>
        <fullName evidence="19">Polysaccharide export outer membrane protein</fullName>
    </submittedName>
</protein>
<evidence type="ECO:0000256" key="9">
    <source>
        <dbReference type="ARBA" id="ARBA00023065"/>
    </source>
</evidence>
<evidence type="ECO:0000256" key="15">
    <source>
        <dbReference type="SAM" id="MobiDB-lite"/>
    </source>
</evidence>
<keyword evidence="7" id="KW-0732">Signal</keyword>
<feature type="domain" description="Soluble ligand binding" evidence="17">
    <location>
        <begin position="168"/>
        <end position="212"/>
    </location>
</feature>
<proteinExistence type="inferred from homology"/>
<evidence type="ECO:0000256" key="13">
    <source>
        <dbReference type="ARBA" id="ARBA00023237"/>
    </source>
</evidence>
<dbReference type="PANTHER" id="PTHR33619:SF3">
    <property type="entry name" value="POLYSACCHARIDE EXPORT PROTEIN GFCE-RELATED"/>
    <property type="match status" value="1"/>
</dbReference>
<feature type="domain" description="Polysaccharide export protein N-terminal" evidence="16">
    <location>
        <begin position="69"/>
        <end position="157"/>
    </location>
</feature>
<feature type="region of interest" description="Disordered" evidence="15">
    <location>
        <begin position="1"/>
        <end position="20"/>
    </location>
</feature>
<keyword evidence="8" id="KW-0625">Polysaccharide transport</keyword>
<evidence type="ECO:0000259" key="17">
    <source>
        <dbReference type="Pfam" id="PF10531"/>
    </source>
</evidence>
<gene>
    <name evidence="19" type="ORF">ABID16_003295</name>
</gene>
<evidence type="ECO:0000256" key="8">
    <source>
        <dbReference type="ARBA" id="ARBA00023047"/>
    </source>
</evidence>
<evidence type="ECO:0000313" key="20">
    <source>
        <dbReference type="Proteomes" id="UP001549047"/>
    </source>
</evidence>
<dbReference type="Gene3D" id="3.10.560.10">
    <property type="entry name" value="Outer membrane lipoprotein wza domain like"/>
    <property type="match status" value="2"/>
</dbReference>
<evidence type="ECO:0000256" key="10">
    <source>
        <dbReference type="ARBA" id="ARBA00023114"/>
    </source>
</evidence>
<keyword evidence="11" id="KW-0472">Membrane</keyword>
<evidence type="ECO:0000256" key="1">
    <source>
        <dbReference type="ARBA" id="ARBA00004571"/>
    </source>
</evidence>
<dbReference type="Proteomes" id="UP001549047">
    <property type="component" value="Unassembled WGS sequence"/>
</dbReference>
<dbReference type="Pfam" id="PF02563">
    <property type="entry name" value="Poly_export"/>
    <property type="match status" value="1"/>
</dbReference>
<feature type="domain" description="SLBB" evidence="18">
    <location>
        <begin position="250"/>
        <end position="343"/>
    </location>
</feature>
<dbReference type="InterPro" id="IPR019554">
    <property type="entry name" value="Soluble_ligand-bd"/>
</dbReference>
<dbReference type="Pfam" id="PF10531">
    <property type="entry name" value="SLBB"/>
    <property type="match status" value="1"/>
</dbReference>
<dbReference type="Gene3D" id="3.30.1950.10">
    <property type="entry name" value="wza like domain"/>
    <property type="match status" value="1"/>
</dbReference>
<accession>A0ABV2J2H2</accession>
<keyword evidence="20" id="KW-1185">Reference proteome</keyword>
<comment type="caution">
    <text evidence="19">The sequence shown here is derived from an EMBL/GenBank/DDBJ whole genome shotgun (WGS) entry which is preliminary data.</text>
</comment>
<dbReference type="Pfam" id="PF22461">
    <property type="entry name" value="SLBB_2"/>
    <property type="match status" value="1"/>
</dbReference>
<evidence type="ECO:0000256" key="14">
    <source>
        <dbReference type="ARBA" id="ARBA00023288"/>
    </source>
</evidence>
<evidence type="ECO:0000256" key="5">
    <source>
        <dbReference type="ARBA" id="ARBA00022597"/>
    </source>
</evidence>
<dbReference type="EMBL" id="JBEPMB010000005">
    <property type="protein sequence ID" value="MET3614952.1"/>
    <property type="molecule type" value="Genomic_DNA"/>
</dbReference>
<evidence type="ECO:0000256" key="12">
    <source>
        <dbReference type="ARBA" id="ARBA00023139"/>
    </source>
</evidence>
<keyword evidence="3" id="KW-0813">Transport</keyword>
<evidence type="ECO:0000256" key="11">
    <source>
        <dbReference type="ARBA" id="ARBA00023136"/>
    </source>
</evidence>
<keyword evidence="4" id="KW-1134">Transmembrane beta strand</keyword>
<sequence>MTSTGCTALPSSGPSRQDVVGNATVTNNLDESKSRFQYALLDINSRMLPYFDYSRHDSLYDGFGMGNSKPSTDLGPGDVIQITIFEAQAGGLFIPAGATTTQGNYVTLPKQTIDGKGEVIVPYAGPVKVTNRSVASAQTEIAQKLASRAIEPQVVITTVSSASQNLSILGDVNQPAQMAVSTGDRVLDVISKAGGLAAPSVESYVTMERGGKKATALFKTIVSNPKENIFVHPNDTVYVERERRTYLAFGATGASGQYNFEEADLTLGEALAKAGGLLDGRADPSQVFLYRDVARKTLVDAGIDVSRFRGETIPTVMKANLRDPSMLFAVQKFKMRDGDIIYVTNSDSVEITKFMNLVNGVSDTHSNVTSDILTTRNAVRSLAR</sequence>
<dbReference type="InterPro" id="IPR049712">
    <property type="entry name" value="Poly_export"/>
</dbReference>
<evidence type="ECO:0000256" key="2">
    <source>
        <dbReference type="ARBA" id="ARBA00009450"/>
    </source>
</evidence>
<keyword evidence="10" id="KW-0626">Porin</keyword>
<feature type="compositionally biased region" description="Polar residues" evidence="15">
    <location>
        <begin position="1"/>
        <end position="15"/>
    </location>
</feature>
<evidence type="ECO:0000256" key="6">
    <source>
        <dbReference type="ARBA" id="ARBA00022692"/>
    </source>
</evidence>
<name>A0ABV2J2H2_9HYPH</name>
<keyword evidence="12" id="KW-0564">Palmitate</keyword>
<evidence type="ECO:0000256" key="4">
    <source>
        <dbReference type="ARBA" id="ARBA00022452"/>
    </source>
</evidence>
<keyword evidence="6" id="KW-0812">Transmembrane</keyword>
<comment type="similarity">
    <text evidence="2">Belongs to the BexD/CtrA/VexA family.</text>
</comment>
<comment type="subcellular location">
    <subcellularLocation>
        <location evidence="1">Cell outer membrane</location>
        <topology evidence="1">Multi-pass membrane protein</topology>
    </subcellularLocation>
</comment>
<evidence type="ECO:0000259" key="16">
    <source>
        <dbReference type="Pfam" id="PF02563"/>
    </source>
</evidence>